<dbReference type="Proteomes" id="UP000199663">
    <property type="component" value="Unassembled WGS sequence"/>
</dbReference>
<accession>A0A1H3U7D2</accession>
<dbReference type="InterPro" id="IPR013857">
    <property type="entry name" value="NADH-UbQ_OxRdtase-assoc_prot30"/>
</dbReference>
<dbReference type="InterPro" id="IPR008979">
    <property type="entry name" value="Galactose-bd-like_sf"/>
</dbReference>
<evidence type="ECO:0000313" key="3">
    <source>
        <dbReference type="EMBL" id="SDZ58187.1"/>
    </source>
</evidence>
<protein>
    <submittedName>
        <fullName evidence="3">Complex I intermediate-associated protein 30 (CIA30)</fullName>
    </submittedName>
</protein>
<comment type="similarity">
    <text evidence="1">Belongs to the CIA30 family.</text>
</comment>
<dbReference type="SUPFAM" id="SSF49785">
    <property type="entry name" value="Galactose-binding domain-like"/>
    <property type="match status" value="1"/>
</dbReference>
<organism evidence="3 4">
    <name type="scientific">Rhodonellum ikkaensis</name>
    <dbReference type="NCBI Taxonomy" id="336829"/>
    <lineage>
        <taxon>Bacteria</taxon>
        <taxon>Pseudomonadati</taxon>
        <taxon>Bacteroidota</taxon>
        <taxon>Cytophagia</taxon>
        <taxon>Cytophagales</taxon>
        <taxon>Cytophagaceae</taxon>
        <taxon>Rhodonellum</taxon>
    </lineage>
</organism>
<feature type="domain" description="NADH:ubiquinone oxidoreductase intermediate-associated protein 30" evidence="2">
    <location>
        <begin position="24"/>
        <end position="173"/>
    </location>
</feature>
<comment type="caution">
    <text evidence="3">The sequence shown here is derived from an EMBL/GenBank/DDBJ whole genome shotgun (WGS) entry which is preliminary data.</text>
</comment>
<dbReference type="InterPro" id="IPR039131">
    <property type="entry name" value="NDUFAF1"/>
</dbReference>
<dbReference type="Pfam" id="PF08547">
    <property type="entry name" value="CIA30"/>
    <property type="match status" value="1"/>
</dbReference>
<evidence type="ECO:0000256" key="1">
    <source>
        <dbReference type="ARBA" id="ARBA00007884"/>
    </source>
</evidence>
<gene>
    <name evidence="3" type="ORF">SAMN05444412_1338</name>
</gene>
<name>A0A1H3U7D2_9BACT</name>
<reference evidence="3 4" key="1">
    <citation type="submission" date="2016-10" db="EMBL/GenBank/DDBJ databases">
        <authorList>
            <person name="Varghese N."/>
            <person name="Submissions S."/>
        </authorList>
    </citation>
    <scope>NUCLEOTIDE SEQUENCE [LARGE SCALE GENOMIC DNA]</scope>
    <source>
        <strain evidence="3 4">DSM 17997</strain>
    </source>
</reference>
<dbReference type="PANTHER" id="PTHR13194">
    <property type="entry name" value="COMPLEX I INTERMEDIATE-ASSOCIATED PROTEIN 30"/>
    <property type="match status" value="1"/>
</dbReference>
<evidence type="ECO:0000259" key="2">
    <source>
        <dbReference type="Pfam" id="PF08547"/>
    </source>
</evidence>
<evidence type="ECO:0000313" key="4">
    <source>
        <dbReference type="Proteomes" id="UP000199663"/>
    </source>
</evidence>
<dbReference type="PANTHER" id="PTHR13194:SF19">
    <property type="entry name" value="NAD(P)-BINDING ROSSMANN-FOLD SUPERFAMILY PROTEIN"/>
    <property type="match status" value="1"/>
</dbReference>
<dbReference type="EMBL" id="FNQC01000033">
    <property type="protein sequence ID" value="SDZ58187.1"/>
    <property type="molecule type" value="Genomic_DNA"/>
</dbReference>
<proteinExistence type="inferred from homology"/>
<sequence length="179" mass="20218">MIKYVFISLLLSLSTKSNMEKIYTFSTQTNINEWRIVNDGVMGGVSKSSLVLTDAGQGQFSGQVSLANNGGFASIQLNTMIALAAENKYIILRVKGDGKHYEFRLKGDISQSESYVHKFATSGEWETIKLAISEFYPQFRGRQLNSPHFNFKSIKQLSFLIANKQEEDFELLIDWIGLE</sequence>
<keyword evidence="4" id="KW-1185">Reference proteome</keyword>